<name>A0AAE0JU62_9PEZI</name>
<feature type="compositionally biased region" description="Polar residues" evidence="1">
    <location>
        <begin position="1"/>
        <end position="17"/>
    </location>
</feature>
<dbReference type="EMBL" id="JAULSN010000010">
    <property type="protein sequence ID" value="KAK3361909.1"/>
    <property type="molecule type" value="Genomic_DNA"/>
</dbReference>
<feature type="compositionally biased region" description="Basic and acidic residues" evidence="1">
    <location>
        <begin position="77"/>
        <end position="93"/>
    </location>
</feature>
<feature type="region of interest" description="Disordered" evidence="1">
    <location>
        <begin position="1"/>
        <end position="23"/>
    </location>
</feature>
<comment type="caution">
    <text evidence="2">The sequence shown here is derived from an EMBL/GenBank/DDBJ whole genome shotgun (WGS) entry which is preliminary data.</text>
</comment>
<protein>
    <submittedName>
        <fullName evidence="2">Uncharacterized protein</fullName>
    </submittedName>
</protein>
<organism evidence="2 3">
    <name type="scientific">Lasiosphaeria ovina</name>
    <dbReference type="NCBI Taxonomy" id="92902"/>
    <lineage>
        <taxon>Eukaryota</taxon>
        <taxon>Fungi</taxon>
        <taxon>Dikarya</taxon>
        <taxon>Ascomycota</taxon>
        <taxon>Pezizomycotina</taxon>
        <taxon>Sordariomycetes</taxon>
        <taxon>Sordariomycetidae</taxon>
        <taxon>Sordariales</taxon>
        <taxon>Lasiosphaeriaceae</taxon>
        <taxon>Lasiosphaeria</taxon>
    </lineage>
</organism>
<evidence type="ECO:0000313" key="3">
    <source>
        <dbReference type="Proteomes" id="UP001287356"/>
    </source>
</evidence>
<accession>A0AAE0JU62</accession>
<keyword evidence="3" id="KW-1185">Reference proteome</keyword>
<reference evidence="2" key="2">
    <citation type="submission" date="2023-06" db="EMBL/GenBank/DDBJ databases">
        <authorList>
            <consortium name="Lawrence Berkeley National Laboratory"/>
            <person name="Haridas S."/>
            <person name="Hensen N."/>
            <person name="Bonometti L."/>
            <person name="Westerberg I."/>
            <person name="Brannstrom I.O."/>
            <person name="Guillou S."/>
            <person name="Cros-Aarteil S."/>
            <person name="Calhoun S."/>
            <person name="Kuo A."/>
            <person name="Mondo S."/>
            <person name="Pangilinan J."/>
            <person name="Riley R."/>
            <person name="Labutti K."/>
            <person name="Andreopoulos B."/>
            <person name="Lipzen A."/>
            <person name="Chen C."/>
            <person name="Yanf M."/>
            <person name="Daum C."/>
            <person name="Ng V."/>
            <person name="Clum A."/>
            <person name="Steindorff A."/>
            <person name="Ohm R."/>
            <person name="Martin F."/>
            <person name="Silar P."/>
            <person name="Natvig D."/>
            <person name="Lalanne C."/>
            <person name="Gautier V."/>
            <person name="Ament-Velasquez S.L."/>
            <person name="Kruys A."/>
            <person name="Hutchinson M.I."/>
            <person name="Powell A.J."/>
            <person name="Barry K."/>
            <person name="Miller A.N."/>
            <person name="Grigoriev I.V."/>
            <person name="Debuchy R."/>
            <person name="Gladieux P."/>
            <person name="Thoren M.H."/>
            <person name="Johannesson H."/>
        </authorList>
    </citation>
    <scope>NUCLEOTIDE SEQUENCE</scope>
    <source>
        <strain evidence="2">CBS 958.72</strain>
    </source>
</reference>
<evidence type="ECO:0000313" key="2">
    <source>
        <dbReference type="EMBL" id="KAK3361909.1"/>
    </source>
</evidence>
<reference evidence="2" key="1">
    <citation type="journal article" date="2023" name="Mol. Phylogenet. Evol.">
        <title>Genome-scale phylogeny and comparative genomics of the fungal order Sordariales.</title>
        <authorList>
            <person name="Hensen N."/>
            <person name="Bonometti L."/>
            <person name="Westerberg I."/>
            <person name="Brannstrom I.O."/>
            <person name="Guillou S."/>
            <person name="Cros-Aarteil S."/>
            <person name="Calhoun S."/>
            <person name="Haridas S."/>
            <person name="Kuo A."/>
            <person name="Mondo S."/>
            <person name="Pangilinan J."/>
            <person name="Riley R."/>
            <person name="LaButti K."/>
            <person name="Andreopoulos B."/>
            <person name="Lipzen A."/>
            <person name="Chen C."/>
            <person name="Yan M."/>
            <person name="Daum C."/>
            <person name="Ng V."/>
            <person name="Clum A."/>
            <person name="Steindorff A."/>
            <person name="Ohm R.A."/>
            <person name="Martin F."/>
            <person name="Silar P."/>
            <person name="Natvig D.O."/>
            <person name="Lalanne C."/>
            <person name="Gautier V."/>
            <person name="Ament-Velasquez S.L."/>
            <person name="Kruys A."/>
            <person name="Hutchinson M.I."/>
            <person name="Powell A.J."/>
            <person name="Barry K."/>
            <person name="Miller A.N."/>
            <person name="Grigoriev I.V."/>
            <person name="Debuchy R."/>
            <person name="Gladieux P."/>
            <person name="Hiltunen Thoren M."/>
            <person name="Johannesson H."/>
        </authorList>
    </citation>
    <scope>NUCLEOTIDE SEQUENCE</scope>
    <source>
        <strain evidence="2">CBS 958.72</strain>
    </source>
</reference>
<feature type="region of interest" description="Disordered" evidence="1">
    <location>
        <begin position="64"/>
        <end position="109"/>
    </location>
</feature>
<proteinExistence type="predicted"/>
<dbReference type="Proteomes" id="UP001287356">
    <property type="component" value="Unassembled WGS sequence"/>
</dbReference>
<evidence type="ECO:0000256" key="1">
    <source>
        <dbReference type="SAM" id="MobiDB-lite"/>
    </source>
</evidence>
<gene>
    <name evidence="2" type="ORF">B0T24DRAFT_684137</name>
</gene>
<dbReference type="AlphaFoldDB" id="A0AAE0JU62"/>
<sequence length="109" mass="12335">MSSPKSSPSERATSQPYTLVPNLHVPDPTVREIDLSSHSWMMATVIEDDDLMFGGKPLSTWYEEERRRLSNGGNNEEESRGRPRERSRIDNTHHLHGCKTAATTKDGKQ</sequence>